<feature type="non-terminal residue" evidence="1">
    <location>
        <position position="31"/>
    </location>
</feature>
<organism evidence="1">
    <name type="scientific">marine metagenome</name>
    <dbReference type="NCBI Taxonomy" id="408172"/>
    <lineage>
        <taxon>unclassified sequences</taxon>
        <taxon>metagenomes</taxon>
        <taxon>ecological metagenomes</taxon>
    </lineage>
</organism>
<accession>A0A382NRR3</accession>
<dbReference type="AlphaFoldDB" id="A0A382NRR3"/>
<name>A0A382NRR3_9ZZZZ</name>
<dbReference type="EMBL" id="UINC01102023">
    <property type="protein sequence ID" value="SVC63320.1"/>
    <property type="molecule type" value="Genomic_DNA"/>
</dbReference>
<gene>
    <name evidence="1" type="ORF">METZ01_LOCUS316174</name>
</gene>
<proteinExistence type="predicted"/>
<reference evidence="1" key="1">
    <citation type="submission" date="2018-05" db="EMBL/GenBank/DDBJ databases">
        <authorList>
            <person name="Lanie J.A."/>
            <person name="Ng W.-L."/>
            <person name="Kazmierczak K.M."/>
            <person name="Andrzejewski T.M."/>
            <person name="Davidsen T.M."/>
            <person name="Wayne K.J."/>
            <person name="Tettelin H."/>
            <person name="Glass J.I."/>
            <person name="Rusch D."/>
            <person name="Podicherti R."/>
            <person name="Tsui H.-C.T."/>
            <person name="Winkler M.E."/>
        </authorList>
    </citation>
    <scope>NUCLEOTIDE SEQUENCE</scope>
</reference>
<evidence type="ECO:0000313" key="1">
    <source>
        <dbReference type="EMBL" id="SVC63320.1"/>
    </source>
</evidence>
<sequence>MLTAYGGGYMIAALSIKHTQFNFAFNSIYSH</sequence>
<protein>
    <submittedName>
        <fullName evidence="1">Uncharacterized protein</fullName>
    </submittedName>
</protein>